<reference evidence="1 2" key="1">
    <citation type="submission" date="2018-03" db="EMBL/GenBank/DDBJ databases">
        <title>Draft Genome Sequences of the Obligatory Marine Myxobacteria Enhygromyxa salina SWB005.</title>
        <authorList>
            <person name="Poehlein A."/>
            <person name="Moghaddam J.A."/>
            <person name="Harms H."/>
            <person name="Alanjari M."/>
            <person name="Koenig G.M."/>
            <person name="Daniel R."/>
            <person name="Schaeberle T.F."/>
        </authorList>
    </citation>
    <scope>NUCLEOTIDE SEQUENCE [LARGE SCALE GENOMIC DNA]</scope>
    <source>
        <strain evidence="1 2">SWB005</strain>
    </source>
</reference>
<proteinExistence type="predicted"/>
<accession>A0A2S9XDP9</accession>
<evidence type="ECO:0000313" key="1">
    <source>
        <dbReference type="EMBL" id="PRP90811.1"/>
    </source>
</evidence>
<dbReference type="EMBL" id="PVNK01000268">
    <property type="protein sequence ID" value="PRP90811.1"/>
    <property type="molecule type" value="Genomic_DNA"/>
</dbReference>
<comment type="caution">
    <text evidence="1">The sequence shown here is derived from an EMBL/GenBank/DDBJ whole genome shotgun (WGS) entry which is preliminary data.</text>
</comment>
<organism evidence="1 2">
    <name type="scientific">Enhygromyxa salina</name>
    <dbReference type="NCBI Taxonomy" id="215803"/>
    <lineage>
        <taxon>Bacteria</taxon>
        <taxon>Pseudomonadati</taxon>
        <taxon>Myxococcota</taxon>
        <taxon>Polyangia</taxon>
        <taxon>Nannocystales</taxon>
        <taxon>Nannocystaceae</taxon>
        <taxon>Enhygromyxa</taxon>
    </lineage>
</organism>
<keyword evidence="2" id="KW-1185">Reference proteome</keyword>
<dbReference type="Proteomes" id="UP000237968">
    <property type="component" value="Unassembled WGS sequence"/>
</dbReference>
<dbReference type="PROSITE" id="PS51257">
    <property type="entry name" value="PROKAR_LIPOPROTEIN"/>
    <property type="match status" value="1"/>
</dbReference>
<sequence>MVVARRSLTPELSALLVASTLGCTGPPAEVVIDTRIGDRQAQTEAEAARETLAALAEAGAQWWALRDARQADATEVQAGDPIAYEPAPPRETSSLDAQLHALREGPIDEVSMITRNLAEAGPELWPQISTLLLAERERPKREYKQVLGVIGGDVPNRYGHFSLHWKKAHGHDVRVSEDWFEDLLGLAPARISKPLRPVYRDTLLTVALLRAAAGIAQREPALVGEVVSTLLDAAYVHGGTFRDEVGRSVDAIGDPAISHLMRESVTPDDAEEGSTAERRAAYAIYCLDRMDRLHPSRAIEAVAGDRRLLADVLGAYGLVRDGEAAPLLLDWVDADAPGVRRAARASFEAYVTGPLPKVRRKSIRLLGGQTTTQRAELSYREHARLAIRERLSAFDPELLEPECELWQPGGIVDPKCEGQPERLFHAYIERIDARRSSRRDALVARALSSSDLIAGAAMLDTLLTDGSDPVEPDLIAPFYVEVADRIEAEGDPTRAAQLLRKSAILLADADPVRARELTVDALVLEAQVEGIDEGGRQMLLGTARDLDPDGPAVSAALGRLEAQLDESGGSARERLRNLMLMLLAALGLLAWIGARIHRPREAEGTQ</sequence>
<gene>
    <name evidence="1" type="ORF">ENSA5_61310</name>
</gene>
<protein>
    <submittedName>
        <fullName evidence="1">Uncharacterized protein</fullName>
    </submittedName>
</protein>
<evidence type="ECO:0000313" key="2">
    <source>
        <dbReference type="Proteomes" id="UP000237968"/>
    </source>
</evidence>
<name>A0A2S9XDP9_9BACT</name>
<dbReference type="AlphaFoldDB" id="A0A2S9XDP9"/>